<name>F6G1V7_RALS8</name>
<dbReference type="AlphaFoldDB" id="F6G1V7"/>
<evidence type="ECO:0000313" key="1">
    <source>
        <dbReference type="EMBL" id="AEG69240.1"/>
    </source>
</evidence>
<dbReference type="KEGG" id="rsn:RSPO_c01941"/>
<proteinExistence type="predicted"/>
<dbReference type="PATRIC" id="fig|1031711.3.peg.1887"/>
<accession>F6G1V7</accession>
<gene>
    <name evidence="1" type="ordered locus">RSPO_c01941</name>
</gene>
<dbReference type="HOGENOM" id="CLU_3295417_0_0_4"/>
<reference evidence="1 2" key="1">
    <citation type="journal article" date="2011" name="J. Bacteriol.">
        <title>Complete genome sequence of the plant pathogen Ralstonia solanacearum strain Po82.</title>
        <authorList>
            <person name="Xu J."/>
            <person name="Zheng H.J."/>
            <person name="Liu L."/>
            <person name="Pan Z.C."/>
            <person name="Prior P."/>
            <person name="Tang B."/>
            <person name="Xu J.S."/>
            <person name="Zhang H."/>
            <person name="Tian Q."/>
            <person name="Zhang L.Q."/>
            <person name="Feng J."/>
        </authorList>
    </citation>
    <scope>NUCLEOTIDE SEQUENCE [LARGE SCALE GENOMIC DNA]</scope>
    <source>
        <strain evidence="1 2">Po82</strain>
    </source>
</reference>
<protein>
    <submittedName>
        <fullName evidence="1">Uncharacterized protein</fullName>
    </submittedName>
</protein>
<organism evidence="1 2">
    <name type="scientific">Ralstonia solanacearum (strain Po82)</name>
    <dbReference type="NCBI Taxonomy" id="1031711"/>
    <lineage>
        <taxon>Bacteria</taxon>
        <taxon>Pseudomonadati</taxon>
        <taxon>Pseudomonadota</taxon>
        <taxon>Betaproteobacteria</taxon>
        <taxon>Burkholderiales</taxon>
        <taxon>Burkholderiaceae</taxon>
        <taxon>Ralstonia</taxon>
        <taxon>Ralstonia solanacearum species complex</taxon>
    </lineage>
</organism>
<sequence length="40" mass="4519">MLSDQSNPLNWIRSGSTSECFSKPWVSARLRQRWPGPATA</sequence>
<evidence type="ECO:0000313" key="2">
    <source>
        <dbReference type="Proteomes" id="UP000007953"/>
    </source>
</evidence>
<dbReference type="EMBL" id="CP002819">
    <property type="protein sequence ID" value="AEG69240.1"/>
    <property type="molecule type" value="Genomic_DNA"/>
</dbReference>
<dbReference type="Proteomes" id="UP000007953">
    <property type="component" value="Chromosome"/>
</dbReference>